<organism evidence="1">
    <name type="scientific">Salmonella phage vB_STmST19_KE12</name>
    <dbReference type="NCBI Taxonomy" id="3161166"/>
    <lineage>
        <taxon>Viruses</taxon>
        <taxon>Duplodnaviria</taxon>
        <taxon>Heunggongvirae</taxon>
        <taxon>Uroviricota</taxon>
        <taxon>Caudoviricetes</taxon>
    </lineage>
</organism>
<proteinExistence type="predicted"/>
<accession>A0AAU8GCU0</accession>
<gene>
    <name evidence="1" type="ORF">AXSAUNVX_CDS0073</name>
</gene>
<sequence>MLRLWRALQLTAQAIESQQKHSGTQQCRL</sequence>
<reference evidence="1" key="1">
    <citation type="submission" date="2024-05" db="EMBL/GenBank/DDBJ databases">
        <authorList>
            <person name="Mugo M.M."/>
            <person name="Musyoki A.M."/>
            <person name="Makumi A.M."/>
            <person name="Mutai I."/>
            <person name="Drechsel O."/>
            <person name="Kering K.K."/>
            <person name="Muturi P."/>
            <person name="Mbae C.K."/>
            <person name="Kariuki S.M."/>
        </authorList>
    </citation>
    <scope>NUCLEOTIDE SEQUENCE</scope>
</reference>
<name>A0AAU8GCU0_9CAUD</name>
<evidence type="ECO:0000313" key="1">
    <source>
        <dbReference type="EMBL" id="XCH39753.1"/>
    </source>
</evidence>
<protein>
    <submittedName>
        <fullName evidence="1">Uncharacterized protein</fullName>
    </submittedName>
</protein>
<dbReference type="EMBL" id="PP856714">
    <property type="protein sequence ID" value="XCH39753.1"/>
    <property type="molecule type" value="Genomic_DNA"/>
</dbReference>